<sequence length="62" mass="7430">MSYCEVCNEEGISTTIIINCGFDDGHNYNEMWKNEINICYNCLNHKYNNFESFKDLVKFYEK</sequence>
<comment type="caution">
    <text evidence="1">The sequence shown here is derived from an EMBL/GenBank/DDBJ whole genome shotgun (WGS) entry which is preliminary data.</text>
</comment>
<proteinExistence type="predicted"/>
<organism evidence="1">
    <name type="scientific">marine sediment metagenome</name>
    <dbReference type="NCBI Taxonomy" id="412755"/>
    <lineage>
        <taxon>unclassified sequences</taxon>
        <taxon>metagenomes</taxon>
        <taxon>ecological metagenomes</taxon>
    </lineage>
</organism>
<protein>
    <submittedName>
        <fullName evidence="1">Uncharacterized protein</fullName>
    </submittedName>
</protein>
<evidence type="ECO:0000313" key="1">
    <source>
        <dbReference type="EMBL" id="KKL24581.1"/>
    </source>
</evidence>
<name>A0A0F9E3T8_9ZZZZ</name>
<accession>A0A0F9E3T8</accession>
<dbReference type="EMBL" id="LAZR01036538">
    <property type="protein sequence ID" value="KKL24581.1"/>
    <property type="molecule type" value="Genomic_DNA"/>
</dbReference>
<gene>
    <name evidence="1" type="ORF">LCGC14_2413850</name>
</gene>
<reference evidence="1" key="1">
    <citation type="journal article" date="2015" name="Nature">
        <title>Complex archaea that bridge the gap between prokaryotes and eukaryotes.</title>
        <authorList>
            <person name="Spang A."/>
            <person name="Saw J.H."/>
            <person name="Jorgensen S.L."/>
            <person name="Zaremba-Niedzwiedzka K."/>
            <person name="Martijn J."/>
            <person name="Lind A.E."/>
            <person name="van Eijk R."/>
            <person name="Schleper C."/>
            <person name="Guy L."/>
            <person name="Ettema T.J."/>
        </authorList>
    </citation>
    <scope>NUCLEOTIDE SEQUENCE</scope>
</reference>
<dbReference type="AlphaFoldDB" id="A0A0F9E3T8"/>